<evidence type="ECO:0000256" key="4">
    <source>
        <dbReference type="ARBA" id="ARBA00012438"/>
    </source>
</evidence>
<evidence type="ECO:0000256" key="16">
    <source>
        <dbReference type="SAM" id="Phobius"/>
    </source>
</evidence>
<dbReference type="Pfam" id="PF00512">
    <property type="entry name" value="HisKA"/>
    <property type="match status" value="1"/>
</dbReference>
<keyword evidence="10 19" id="KW-0418">Kinase</keyword>
<dbReference type="PANTHER" id="PTHR45528">
    <property type="entry name" value="SENSOR HISTIDINE KINASE CPXA"/>
    <property type="match status" value="1"/>
</dbReference>
<evidence type="ECO:0000313" key="20">
    <source>
        <dbReference type="Proteomes" id="UP000655830"/>
    </source>
</evidence>
<keyword evidence="20" id="KW-1185">Reference proteome</keyword>
<sequence length="609" mass="69397">MRRKKDKVPKNPKKNTMKKLGAQLKEKGCALYATCGKKIGKSLRLQILWMVLIGFIVASLGGLIILGLAHEVGIGYYQYQDYESANAYLQRRLTIAVREINGLESVTTHVRLDIDELYDLLRRMGNEEAFIDELRDYLSESVSLEYTGTRHIEAIEAVKPNFYDISDERINALYKELIQLKVEDKWNEEEVNSTINKFLIEIGFTDKELKQKAIVRILEGLDGIDYASDTQNLLIDSKGTIIYGDSFIKSIDILEAIRKASTSSDASKEEQQTSLYPIILNGEIYYLINNTTLTGVTHSMYTESSDILGFLGGVIIFVTVLLYGTKKKMKYIEYLAFCLGEISKGDLDFVVEKRGNDELGQVAEAMTQMEEKLKQQMQERAQAEKTKNELITNVAHDLRTPLTSVIGYIGLVKENKYENEEEGAKYLEIAYNKSERLKVLIEDLFEYTKLSNRNVQLKKEHMSIATLMNQLIEELMPLAEDKNITITFHVAAKETGVTVDVMKMTRVFENLIENAIKYSQEGEVIQVVIQETREFVYVTVRNRCTEIAKDDIHKLFDRFYRSDSSRNSTTGGSGLGLAIAKNIVEIHEGKIWAQLDEDRISFNVKLKKA</sequence>
<gene>
    <name evidence="19" type="ORF">H8718_10990</name>
</gene>
<evidence type="ECO:0000256" key="12">
    <source>
        <dbReference type="ARBA" id="ARBA00022989"/>
    </source>
</evidence>
<comment type="caution">
    <text evidence="19">The sequence shown here is derived from an EMBL/GenBank/DDBJ whole genome shotgun (WGS) entry which is preliminary data.</text>
</comment>
<dbReference type="PROSITE" id="PS50109">
    <property type="entry name" value="HIS_KIN"/>
    <property type="match status" value="1"/>
</dbReference>
<proteinExistence type="predicted"/>
<evidence type="ECO:0000259" key="18">
    <source>
        <dbReference type="PROSITE" id="PS50885"/>
    </source>
</evidence>
<keyword evidence="14 16" id="KW-0472">Membrane</keyword>
<keyword evidence="5" id="KW-1003">Cell membrane</keyword>
<dbReference type="EMBL" id="JACRSY010000016">
    <property type="protein sequence ID" value="MBC8580047.1"/>
    <property type="molecule type" value="Genomic_DNA"/>
</dbReference>
<evidence type="ECO:0000256" key="2">
    <source>
        <dbReference type="ARBA" id="ARBA00004141"/>
    </source>
</evidence>
<protein>
    <recommendedName>
        <fullName evidence="4">histidine kinase</fullName>
        <ecNumber evidence="4">2.7.13.3</ecNumber>
    </recommendedName>
</protein>
<evidence type="ECO:0000256" key="9">
    <source>
        <dbReference type="ARBA" id="ARBA00022741"/>
    </source>
</evidence>
<dbReference type="InterPro" id="IPR003594">
    <property type="entry name" value="HATPase_dom"/>
</dbReference>
<dbReference type="RefSeq" id="WP_249332936.1">
    <property type="nucleotide sequence ID" value="NZ_JACRSY010000016.1"/>
</dbReference>
<dbReference type="EC" id="2.7.13.3" evidence="4"/>
<dbReference type="SMART" id="SM00387">
    <property type="entry name" value="HATPase_c"/>
    <property type="match status" value="1"/>
</dbReference>
<keyword evidence="13" id="KW-0902">Two-component regulatory system</keyword>
<dbReference type="InterPro" id="IPR050398">
    <property type="entry name" value="HssS/ArlS-like"/>
</dbReference>
<keyword evidence="11" id="KW-0067">ATP-binding</keyword>
<dbReference type="GO" id="GO:0005524">
    <property type="term" value="F:ATP binding"/>
    <property type="evidence" value="ECO:0007669"/>
    <property type="project" value="UniProtKB-KW"/>
</dbReference>
<dbReference type="SUPFAM" id="SSF55874">
    <property type="entry name" value="ATPase domain of HSP90 chaperone/DNA topoisomerase II/histidine kinase"/>
    <property type="match status" value="1"/>
</dbReference>
<dbReference type="GO" id="GO:0000155">
    <property type="term" value="F:phosphorelay sensor kinase activity"/>
    <property type="evidence" value="ECO:0007669"/>
    <property type="project" value="InterPro"/>
</dbReference>
<dbReference type="Gene3D" id="1.10.287.130">
    <property type="match status" value="1"/>
</dbReference>
<dbReference type="SMART" id="SM00388">
    <property type="entry name" value="HisKA"/>
    <property type="match status" value="1"/>
</dbReference>
<dbReference type="FunFam" id="3.30.565.10:FF:000013">
    <property type="entry name" value="Two-component sensor histidine kinase"/>
    <property type="match status" value="1"/>
</dbReference>
<dbReference type="Proteomes" id="UP000655830">
    <property type="component" value="Unassembled WGS sequence"/>
</dbReference>
<dbReference type="PROSITE" id="PS50885">
    <property type="entry name" value="HAMP"/>
    <property type="match status" value="1"/>
</dbReference>
<dbReference type="InterPro" id="IPR004358">
    <property type="entry name" value="Sig_transdc_His_kin-like_C"/>
</dbReference>
<feature type="domain" description="Histidine kinase" evidence="17">
    <location>
        <begin position="393"/>
        <end position="609"/>
    </location>
</feature>
<dbReference type="CDD" id="cd00082">
    <property type="entry name" value="HisKA"/>
    <property type="match status" value="1"/>
</dbReference>
<evidence type="ECO:0000256" key="15">
    <source>
        <dbReference type="SAM" id="Coils"/>
    </source>
</evidence>
<evidence type="ECO:0000256" key="14">
    <source>
        <dbReference type="ARBA" id="ARBA00023136"/>
    </source>
</evidence>
<evidence type="ECO:0000256" key="8">
    <source>
        <dbReference type="ARBA" id="ARBA00022692"/>
    </source>
</evidence>
<keyword evidence="8 16" id="KW-0812">Transmembrane</keyword>
<dbReference type="CDD" id="cd00075">
    <property type="entry name" value="HATPase"/>
    <property type="match status" value="1"/>
</dbReference>
<dbReference type="AlphaFoldDB" id="A0A926EKJ4"/>
<dbReference type="GO" id="GO:0005886">
    <property type="term" value="C:plasma membrane"/>
    <property type="evidence" value="ECO:0007669"/>
    <property type="project" value="UniProtKB-SubCell"/>
</dbReference>
<comment type="catalytic activity">
    <reaction evidence="1">
        <text>ATP + protein L-histidine = ADP + protein N-phospho-L-histidine.</text>
        <dbReference type="EC" id="2.7.13.3"/>
    </reaction>
</comment>
<evidence type="ECO:0000256" key="13">
    <source>
        <dbReference type="ARBA" id="ARBA00023012"/>
    </source>
</evidence>
<reference evidence="19" key="1">
    <citation type="submission" date="2020-08" db="EMBL/GenBank/DDBJ databases">
        <title>Genome public.</title>
        <authorList>
            <person name="Liu C."/>
            <person name="Sun Q."/>
        </authorList>
    </citation>
    <scope>NUCLEOTIDE SEQUENCE</scope>
    <source>
        <strain evidence="19">NSJ-12</strain>
    </source>
</reference>
<dbReference type="Gene3D" id="3.30.565.10">
    <property type="entry name" value="Histidine kinase-like ATPase, C-terminal domain"/>
    <property type="match status" value="1"/>
</dbReference>
<evidence type="ECO:0000313" key="19">
    <source>
        <dbReference type="EMBL" id="MBC8580047.1"/>
    </source>
</evidence>
<dbReference type="PANTHER" id="PTHR45528:SF8">
    <property type="entry name" value="HISTIDINE KINASE"/>
    <property type="match status" value="1"/>
</dbReference>
<organism evidence="19 20">
    <name type="scientific">Zhenhengia yiwuensis</name>
    <dbReference type="NCBI Taxonomy" id="2763666"/>
    <lineage>
        <taxon>Bacteria</taxon>
        <taxon>Bacillati</taxon>
        <taxon>Bacillota</taxon>
        <taxon>Clostridia</taxon>
        <taxon>Lachnospirales</taxon>
        <taxon>Lachnospiraceae</taxon>
        <taxon>Zhenhengia</taxon>
    </lineage>
</organism>
<dbReference type="SUPFAM" id="SSF158472">
    <property type="entry name" value="HAMP domain-like"/>
    <property type="match status" value="1"/>
</dbReference>
<dbReference type="InterPro" id="IPR003660">
    <property type="entry name" value="HAMP_dom"/>
</dbReference>
<dbReference type="SUPFAM" id="SSF47384">
    <property type="entry name" value="Homodimeric domain of signal transducing histidine kinase"/>
    <property type="match status" value="1"/>
</dbReference>
<dbReference type="InterPro" id="IPR036890">
    <property type="entry name" value="HATPase_C_sf"/>
</dbReference>
<keyword evidence="15" id="KW-0175">Coiled coil</keyword>
<comment type="subcellular location">
    <subcellularLocation>
        <location evidence="3">Cell membrane</location>
    </subcellularLocation>
    <subcellularLocation>
        <location evidence="2">Membrane</location>
        <topology evidence="2">Multi-pass membrane protein</topology>
    </subcellularLocation>
</comment>
<evidence type="ECO:0000256" key="10">
    <source>
        <dbReference type="ARBA" id="ARBA00022777"/>
    </source>
</evidence>
<keyword evidence="12 16" id="KW-1133">Transmembrane helix</keyword>
<evidence type="ECO:0000256" key="1">
    <source>
        <dbReference type="ARBA" id="ARBA00000085"/>
    </source>
</evidence>
<accession>A0A926EKJ4</accession>
<dbReference type="PRINTS" id="PR00344">
    <property type="entry name" value="BCTRLSENSOR"/>
</dbReference>
<dbReference type="CDD" id="cd06225">
    <property type="entry name" value="HAMP"/>
    <property type="match status" value="1"/>
</dbReference>
<evidence type="ECO:0000259" key="17">
    <source>
        <dbReference type="PROSITE" id="PS50109"/>
    </source>
</evidence>
<dbReference type="Gene3D" id="6.10.340.10">
    <property type="match status" value="1"/>
</dbReference>
<feature type="transmembrane region" description="Helical" evidence="16">
    <location>
        <begin position="307"/>
        <end position="325"/>
    </location>
</feature>
<dbReference type="FunFam" id="1.10.287.130:FF:000008">
    <property type="entry name" value="Two-component sensor histidine kinase"/>
    <property type="match status" value="1"/>
</dbReference>
<dbReference type="Pfam" id="PF02518">
    <property type="entry name" value="HATPase_c"/>
    <property type="match status" value="1"/>
</dbReference>
<feature type="coiled-coil region" evidence="15">
    <location>
        <begin position="359"/>
        <end position="393"/>
    </location>
</feature>
<evidence type="ECO:0000256" key="7">
    <source>
        <dbReference type="ARBA" id="ARBA00022679"/>
    </source>
</evidence>
<evidence type="ECO:0000256" key="6">
    <source>
        <dbReference type="ARBA" id="ARBA00022553"/>
    </source>
</evidence>
<dbReference type="InterPro" id="IPR036097">
    <property type="entry name" value="HisK_dim/P_sf"/>
</dbReference>
<evidence type="ECO:0000256" key="3">
    <source>
        <dbReference type="ARBA" id="ARBA00004236"/>
    </source>
</evidence>
<feature type="domain" description="HAMP" evidence="18">
    <location>
        <begin position="339"/>
        <end position="378"/>
    </location>
</feature>
<evidence type="ECO:0000256" key="5">
    <source>
        <dbReference type="ARBA" id="ARBA00022475"/>
    </source>
</evidence>
<name>A0A926EKJ4_9FIRM</name>
<feature type="transmembrane region" description="Helical" evidence="16">
    <location>
        <begin position="47"/>
        <end position="69"/>
    </location>
</feature>
<keyword evidence="7" id="KW-0808">Transferase</keyword>
<keyword evidence="9" id="KW-0547">Nucleotide-binding</keyword>
<evidence type="ECO:0000256" key="11">
    <source>
        <dbReference type="ARBA" id="ARBA00022840"/>
    </source>
</evidence>
<dbReference type="InterPro" id="IPR005467">
    <property type="entry name" value="His_kinase_dom"/>
</dbReference>
<dbReference type="InterPro" id="IPR003661">
    <property type="entry name" value="HisK_dim/P_dom"/>
</dbReference>
<keyword evidence="6" id="KW-0597">Phosphoprotein</keyword>